<dbReference type="PROSITE" id="PS50931">
    <property type="entry name" value="HTH_LYSR"/>
    <property type="match status" value="1"/>
</dbReference>
<keyword evidence="2" id="KW-0805">Transcription regulation</keyword>
<evidence type="ECO:0000313" key="7">
    <source>
        <dbReference type="Proteomes" id="UP000005801"/>
    </source>
</evidence>
<protein>
    <submittedName>
        <fullName evidence="6">Transcriptional Regulator, LysR family protein</fullName>
    </submittedName>
</protein>
<dbReference type="GO" id="GO:0005829">
    <property type="term" value="C:cytosol"/>
    <property type="evidence" value="ECO:0007669"/>
    <property type="project" value="TreeGrafter"/>
</dbReference>
<evidence type="ECO:0000256" key="4">
    <source>
        <dbReference type="ARBA" id="ARBA00023163"/>
    </source>
</evidence>
<dbReference type="PANTHER" id="PTHR30419">
    <property type="entry name" value="HTH-TYPE TRANSCRIPTIONAL REGULATOR YBHD"/>
    <property type="match status" value="1"/>
</dbReference>
<dbReference type="EMBL" id="ABCS01000088">
    <property type="protein sequence ID" value="EDM75532.1"/>
    <property type="molecule type" value="Genomic_DNA"/>
</dbReference>
<gene>
    <name evidence="6" type="ORF">PPSIR1_13525</name>
</gene>
<evidence type="ECO:0000256" key="1">
    <source>
        <dbReference type="ARBA" id="ARBA00009437"/>
    </source>
</evidence>
<accession>A6GF05</accession>
<dbReference type="InterPro" id="IPR036390">
    <property type="entry name" value="WH_DNA-bd_sf"/>
</dbReference>
<sequence length="302" mass="32351">MHMSLDTHRLRSFLHVVELGSLSAAARRAHLSQPALSRHVQQLEADMGVALFERTGRGMRVTDAGALLAERARPLLTQLEQLASEVAAQAEVVTGSVSLAVPPSVGMALPADVIEVFREAHPQVALRVVVALSGAIHDALVRGSLDLGILYQPVRSPAVRTEALWRESLWCVGGPGEFEAGSALRLRAVLGEPLILPAPRHGLRAFVEGHAARLGAGVDVPVEADSLQLLLELVRRGAGRTLLPARAFADELAAGRLSAARVTHPALERKTLLAWSAERHMSRAGRALAEVVRGRARRRKTG</sequence>
<dbReference type="InterPro" id="IPR036388">
    <property type="entry name" value="WH-like_DNA-bd_sf"/>
</dbReference>
<dbReference type="AlphaFoldDB" id="A6GF05"/>
<dbReference type="Pfam" id="PF00126">
    <property type="entry name" value="HTH_1"/>
    <property type="match status" value="1"/>
</dbReference>
<dbReference type="SUPFAM" id="SSF46785">
    <property type="entry name" value="Winged helix' DNA-binding domain"/>
    <property type="match status" value="1"/>
</dbReference>
<dbReference type="InterPro" id="IPR050950">
    <property type="entry name" value="HTH-type_LysR_regulators"/>
</dbReference>
<dbReference type="InterPro" id="IPR005119">
    <property type="entry name" value="LysR_subst-bd"/>
</dbReference>
<dbReference type="STRING" id="391625.PPSIR1_13525"/>
<feature type="domain" description="HTH lysR-type" evidence="5">
    <location>
        <begin position="5"/>
        <end position="62"/>
    </location>
</feature>
<dbReference type="GO" id="GO:0003677">
    <property type="term" value="F:DNA binding"/>
    <property type="evidence" value="ECO:0007669"/>
    <property type="project" value="UniProtKB-KW"/>
</dbReference>
<dbReference type="SUPFAM" id="SSF53850">
    <property type="entry name" value="Periplasmic binding protein-like II"/>
    <property type="match status" value="1"/>
</dbReference>
<keyword evidence="3" id="KW-0238">DNA-binding</keyword>
<evidence type="ECO:0000259" key="5">
    <source>
        <dbReference type="PROSITE" id="PS50931"/>
    </source>
</evidence>
<proteinExistence type="inferred from homology"/>
<dbReference type="InterPro" id="IPR000847">
    <property type="entry name" value="LysR_HTH_N"/>
</dbReference>
<comment type="caution">
    <text evidence="6">The sequence shown here is derived from an EMBL/GenBank/DDBJ whole genome shotgun (WGS) entry which is preliminary data.</text>
</comment>
<dbReference type="FunFam" id="1.10.10.10:FF:000001">
    <property type="entry name" value="LysR family transcriptional regulator"/>
    <property type="match status" value="1"/>
</dbReference>
<dbReference type="Proteomes" id="UP000005801">
    <property type="component" value="Unassembled WGS sequence"/>
</dbReference>
<keyword evidence="4" id="KW-0804">Transcription</keyword>
<dbReference type="Pfam" id="PF03466">
    <property type="entry name" value="LysR_substrate"/>
    <property type="match status" value="1"/>
</dbReference>
<comment type="similarity">
    <text evidence="1">Belongs to the LysR transcriptional regulatory family.</text>
</comment>
<evidence type="ECO:0000313" key="6">
    <source>
        <dbReference type="EMBL" id="EDM75532.1"/>
    </source>
</evidence>
<name>A6GF05_9BACT</name>
<dbReference type="eggNOG" id="COG0583">
    <property type="taxonomic scope" value="Bacteria"/>
</dbReference>
<dbReference type="Gene3D" id="1.10.10.10">
    <property type="entry name" value="Winged helix-like DNA-binding domain superfamily/Winged helix DNA-binding domain"/>
    <property type="match status" value="1"/>
</dbReference>
<dbReference type="GO" id="GO:0003700">
    <property type="term" value="F:DNA-binding transcription factor activity"/>
    <property type="evidence" value="ECO:0007669"/>
    <property type="project" value="InterPro"/>
</dbReference>
<organism evidence="6 7">
    <name type="scientific">Plesiocystis pacifica SIR-1</name>
    <dbReference type="NCBI Taxonomy" id="391625"/>
    <lineage>
        <taxon>Bacteria</taxon>
        <taxon>Pseudomonadati</taxon>
        <taxon>Myxococcota</taxon>
        <taxon>Polyangia</taxon>
        <taxon>Nannocystales</taxon>
        <taxon>Nannocystaceae</taxon>
        <taxon>Plesiocystis</taxon>
    </lineage>
</organism>
<dbReference type="PRINTS" id="PR00039">
    <property type="entry name" value="HTHLYSR"/>
</dbReference>
<keyword evidence="7" id="KW-1185">Reference proteome</keyword>
<evidence type="ECO:0000256" key="3">
    <source>
        <dbReference type="ARBA" id="ARBA00023125"/>
    </source>
</evidence>
<evidence type="ECO:0000256" key="2">
    <source>
        <dbReference type="ARBA" id="ARBA00023015"/>
    </source>
</evidence>
<reference evidence="6 7" key="1">
    <citation type="submission" date="2007-06" db="EMBL/GenBank/DDBJ databases">
        <authorList>
            <person name="Shimkets L."/>
            <person name="Ferriera S."/>
            <person name="Johnson J."/>
            <person name="Kravitz S."/>
            <person name="Beeson K."/>
            <person name="Sutton G."/>
            <person name="Rogers Y.-H."/>
            <person name="Friedman R."/>
            <person name="Frazier M."/>
            <person name="Venter J.C."/>
        </authorList>
    </citation>
    <scope>NUCLEOTIDE SEQUENCE [LARGE SCALE GENOMIC DNA]</scope>
    <source>
        <strain evidence="6 7">SIR-1</strain>
    </source>
</reference>
<dbReference type="Gene3D" id="3.40.190.290">
    <property type="match status" value="1"/>
</dbReference>